<dbReference type="AlphaFoldDB" id="A0A9J7M7J0"/>
<dbReference type="KEGG" id="bfo:118429737"/>
<sequence length="124" mass="12701">MGPQSACGSPPEVTVKTTRPPARPAGLKVVVWWSSSPPLSTHSSSTASKPPTPPRPGSGWTISLLLLPSTVGATEACWAAVTSATGLPGNRTRFTERNVSRSALSSATTGTTTIALSSRTTSAR</sequence>
<organism evidence="2 3">
    <name type="scientific">Branchiostoma floridae</name>
    <name type="common">Florida lancelet</name>
    <name type="synonym">Amphioxus</name>
    <dbReference type="NCBI Taxonomy" id="7739"/>
    <lineage>
        <taxon>Eukaryota</taxon>
        <taxon>Metazoa</taxon>
        <taxon>Chordata</taxon>
        <taxon>Cephalochordata</taxon>
        <taxon>Leptocardii</taxon>
        <taxon>Amphioxiformes</taxon>
        <taxon>Branchiostomatidae</taxon>
        <taxon>Branchiostoma</taxon>
    </lineage>
</organism>
<feature type="region of interest" description="Disordered" evidence="1">
    <location>
        <begin position="1"/>
        <end position="24"/>
    </location>
</feature>
<dbReference type="GeneID" id="118429737"/>
<protein>
    <submittedName>
        <fullName evidence="3">Uncharacterized protein LOC118429737</fullName>
    </submittedName>
</protein>
<evidence type="ECO:0000256" key="1">
    <source>
        <dbReference type="SAM" id="MobiDB-lite"/>
    </source>
</evidence>
<accession>A0A9J7M7J0</accession>
<keyword evidence="2" id="KW-1185">Reference proteome</keyword>
<evidence type="ECO:0000313" key="3">
    <source>
        <dbReference type="RefSeq" id="XP_035696251.1"/>
    </source>
</evidence>
<feature type="region of interest" description="Disordered" evidence="1">
    <location>
        <begin position="36"/>
        <end position="59"/>
    </location>
</feature>
<feature type="compositionally biased region" description="Low complexity" evidence="1">
    <location>
        <begin position="36"/>
        <end position="49"/>
    </location>
</feature>
<reference evidence="3" key="2">
    <citation type="submission" date="2025-08" db="UniProtKB">
        <authorList>
            <consortium name="RefSeq"/>
        </authorList>
    </citation>
    <scope>IDENTIFICATION</scope>
    <source>
        <strain evidence="3">S238N-H82</strain>
        <tissue evidence="3">Testes</tissue>
    </source>
</reference>
<name>A0A9J7M7J0_BRAFL</name>
<proteinExistence type="predicted"/>
<evidence type="ECO:0000313" key="2">
    <source>
        <dbReference type="Proteomes" id="UP000001554"/>
    </source>
</evidence>
<reference evidence="2" key="1">
    <citation type="journal article" date="2020" name="Nat. Ecol. Evol.">
        <title>Deeply conserved synteny resolves early events in vertebrate evolution.</title>
        <authorList>
            <person name="Simakov O."/>
            <person name="Marletaz F."/>
            <person name="Yue J.X."/>
            <person name="O'Connell B."/>
            <person name="Jenkins J."/>
            <person name="Brandt A."/>
            <person name="Calef R."/>
            <person name="Tung C.H."/>
            <person name="Huang T.K."/>
            <person name="Schmutz J."/>
            <person name="Satoh N."/>
            <person name="Yu J.K."/>
            <person name="Putnam N.H."/>
            <person name="Green R.E."/>
            <person name="Rokhsar D.S."/>
        </authorList>
    </citation>
    <scope>NUCLEOTIDE SEQUENCE [LARGE SCALE GENOMIC DNA]</scope>
    <source>
        <strain evidence="2">S238N-H82</strain>
    </source>
</reference>
<feature type="region of interest" description="Disordered" evidence="1">
    <location>
        <begin position="99"/>
        <end position="124"/>
    </location>
</feature>
<feature type="compositionally biased region" description="Low complexity" evidence="1">
    <location>
        <begin position="100"/>
        <end position="124"/>
    </location>
</feature>
<dbReference type="RefSeq" id="XP_035696251.1">
    <property type="nucleotide sequence ID" value="XM_035840358.1"/>
</dbReference>
<gene>
    <name evidence="3" type="primary">LOC118429737</name>
</gene>
<dbReference type="Proteomes" id="UP000001554">
    <property type="component" value="Chromosome 13"/>
</dbReference>